<protein>
    <submittedName>
        <fullName evidence="2">Retrovirus-related Pol polyprotein from transposon TNT 1-94</fullName>
    </submittedName>
</protein>
<evidence type="ECO:0000313" key="3">
    <source>
        <dbReference type="Proteomes" id="UP000236291"/>
    </source>
</evidence>
<accession>A0A2K3LZI7</accession>
<dbReference type="Pfam" id="PF14223">
    <property type="entry name" value="Retrotran_gag_2"/>
    <property type="match status" value="1"/>
</dbReference>
<comment type="caution">
    <text evidence="2">The sequence shown here is derived from an EMBL/GenBank/DDBJ whole genome shotgun (WGS) entry which is preliminary data.</text>
</comment>
<evidence type="ECO:0000256" key="1">
    <source>
        <dbReference type="SAM" id="SignalP"/>
    </source>
</evidence>
<evidence type="ECO:0000313" key="2">
    <source>
        <dbReference type="EMBL" id="PNX83922.1"/>
    </source>
</evidence>
<name>A0A2K3LZI7_TRIPR</name>
<keyword evidence="1" id="KW-0732">Signal</keyword>
<feature type="chain" id="PRO_5014320384" evidence="1">
    <location>
        <begin position="24"/>
        <end position="164"/>
    </location>
</feature>
<dbReference type="PANTHER" id="PTHR35317">
    <property type="entry name" value="OS04G0629600 PROTEIN"/>
    <property type="match status" value="1"/>
</dbReference>
<dbReference type="PANTHER" id="PTHR35317:SF27">
    <property type="entry name" value="RETROVIRUS-RELATED POL POLYPROTEIN FROM TRANSPOSON TNT 1-94"/>
    <property type="match status" value="1"/>
</dbReference>
<dbReference type="Proteomes" id="UP000236291">
    <property type="component" value="Unassembled WGS sequence"/>
</dbReference>
<reference evidence="2 3" key="2">
    <citation type="journal article" date="2017" name="Front. Plant Sci.">
        <title>Gene Classification and Mining of Molecular Markers Useful in Red Clover (Trifolium pratense) Breeding.</title>
        <authorList>
            <person name="Istvanek J."/>
            <person name="Dluhosova J."/>
            <person name="Dluhos P."/>
            <person name="Patkova L."/>
            <person name="Nedelnik J."/>
            <person name="Repkova J."/>
        </authorList>
    </citation>
    <scope>NUCLEOTIDE SEQUENCE [LARGE SCALE GENOMIC DNA]</scope>
    <source>
        <strain evidence="3">cv. Tatra</strain>
        <tissue evidence="2">Young leaves</tissue>
    </source>
</reference>
<reference evidence="2 3" key="1">
    <citation type="journal article" date="2014" name="Am. J. Bot.">
        <title>Genome assembly and annotation for red clover (Trifolium pratense; Fabaceae).</title>
        <authorList>
            <person name="Istvanek J."/>
            <person name="Jaros M."/>
            <person name="Krenek A."/>
            <person name="Repkova J."/>
        </authorList>
    </citation>
    <scope>NUCLEOTIDE SEQUENCE [LARGE SCALE GENOMIC DNA]</scope>
    <source>
        <strain evidence="3">cv. Tatra</strain>
        <tissue evidence="2">Young leaves</tissue>
    </source>
</reference>
<organism evidence="2 3">
    <name type="scientific">Trifolium pratense</name>
    <name type="common">Red clover</name>
    <dbReference type="NCBI Taxonomy" id="57577"/>
    <lineage>
        <taxon>Eukaryota</taxon>
        <taxon>Viridiplantae</taxon>
        <taxon>Streptophyta</taxon>
        <taxon>Embryophyta</taxon>
        <taxon>Tracheophyta</taxon>
        <taxon>Spermatophyta</taxon>
        <taxon>Magnoliopsida</taxon>
        <taxon>eudicotyledons</taxon>
        <taxon>Gunneridae</taxon>
        <taxon>Pentapetalae</taxon>
        <taxon>rosids</taxon>
        <taxon>fabids</taxon>
        <taxon>Fabales</taxon>
        <taxon>Fabaceae</taxon>
        <taxon>Papilionoideae</taxon>
        <taxon>50 kb inversion clade</taxon>
        <taxon>NPAAA clade</taxon>
        <taxon>Hologalegina</taxon>
        <taxon>IRL clade</taxon>
        <taxon>Trifolieae</taxon>
        <taxon>Trifolium</taxon>
    </lineage>
</organism>
<feature type="signal peptide" evidence="1">
    <location>
        <begin position="1"/>
        <end position="23"/>
    </location>
</feature>
<dbReference type="AlphaFoldDB" id="A0A2K3LZI7"/>
<proteinExistence type="predicted"/>
<sequence>MYAKIVIPIIFFPFLAMLARSSANQWQNHPSCNLLYPNSMVIMMSMLMENLRRSKEYWSLIEDGVVVAPANATAKQRKTNDESKLKDLKAKKYLFEAITSIWISMRQKYQGSTKVKRAQLQALRRELEILAMKETESVDAYFSRTLTIANKMTAHGETMDQIKV</sequence>
<gene>
    <name evidence="2" type="ORF">L195_g039972</name>
</gene>
<dbReference type="EMBL" id="ASHM01045197">
    <property type="protein sequence ID" value="PNX83922.1"/>
    <property type="molecule type" value="Genomic_DNA"/>
</dbReference>